<evidence type="ECO:0000313" key="2">
    <source>
        <dbReference type="Proteomes" id="UP000572817"/>
    </source>
</evidence>
<dbReference type="Proteomes" id="UP000572817">
    <property type="component" value="Unassembled WGS sequence"/>
</dbReference>
<accession>A0A8H4JA06</accession>
<reference evidence="1" key="1">
    <citation type="submission" date="2020-04" db="EMBL/GenBank/DDBJ databases">
        <title>Genome Assembly and Annotation of Botryosphaeria dothidea sdau 11-99, a Latent Pathogen of Apple Fruit Ring Rot in China.</title>
        <authorList>
            <person name="Yu C."/>
            <person name="Diao Y."/>
            <person name="Lu Q."/>
            <person name="Zhao J."/>
            <person name="Cui S."/>
            <person name="Peng C."/>
            <person name="He B."/>
            <person name="Liu H."/>
        </authorList>
    </citation>
    <scope>NUCLEOTIDE SEQUENCE [LARGE SCALE GENOMIC DNA]</scope>
    <source>
        <strain evidence="1">Sdau11-99</strain>
    </source>
</reference>
<comment type="caution">
    <text evidence="1">The sequence shown here is derived from an EMBL/GenBank/DDBJ whole genome shotgun (WGS) entry which is preliminary data.</text>
</comment>
<dbReference type="EMBL" id="WWBZ02000001">
    <property type="protein sequence ID" value="KAF4313743.1"/>
    <property type="molecule type" value="Genomic_DNA"/>
</dbReference>
<name>A0A8H4JA06_9PEZI</name>
<dbReference type="AlphaFoldDB" id="A0A8H4JA06"/>
<protein>
    <submittedName>
        <fullName evidence="1">Uncharacterized protein</fullName>
    </submittedName>
</protein>
<evidence type="ECO:0000313" key="1">
    <source>
        <dbReference type="EMBL" id="KAF4313743.1"/>
    </source>
</evidence>
<organism evidence="1 2">
    <name type="scientific">Botryosphaeria dothidea</name>
    <dbReference type="NCBI Taxonomy" id="55169"/>
    <lineage>
        <taxon>Eukaryota</taxon>
        <taxon>Fungi</taxon>
        <taxon>Dikarya</taxon>
        <taxon>Ascomycota</taxon>
        <taxon>Pezizomycotina</taxon>
        <taxon>Dothideomycetes</taxon>
        <taxon>Dothideomycetes incertae sedis</taxon>
        <taxon>Botryosphaeriales</taxon>
        <taxon>Botryosphaeriaceae</taxon>
        <taxon>Botryosphaeria</taxon>
    </lineage>
</organism>
<proteinExistence type="predicted"/>
<sequence>MDFRYWCRITDKLFKILILTDYLNGTAQQTADNIAYDLARKLFTNRYAKDGKARTVSESFEADPITDQLPSTAKEQYGFTCFWSGNKDSNQKQFSLCKLINAVNFGGVDIRTFVDKWTHSLAACWRSGIELKEDLQVLLFILNIDISGKYKRWVYFVPK</sequence>
<gene>
    <name evidence="1" type="ORF">GTA08_BOTSDO00959</name>
</gene>
<keyword evidence="2" id="KW-1185">Reference proteome</keyword>